<dbReference type="Proteomes" id="UP001174909">
    <property type="component" value="Unassembled WGS sequence"/>
</dbReference>
<accession>A0AA35RGU2</accession>
<name>A0AA35RGU2_GEOBA</name>
<evidence type="ECO:0000313" key="2">
    <source>
        <dbReference type="EMBL" id="CAI8011220.1"/>
    </source>
</evidence>
<sequence>MYVYTYIYPSRMLCNCVTCPLCIYRAVTIRDMVVRCVTQMVSSKAGNVRSGWKNIFSVFHLAASDTDTAIVEMAFETTDLIFRNHFLASIASFHDAIKCLSEFACNAAFPDTSMEAIRIIRSCAKNVADSPQLFHVSEEAAADPDHIWSRAWFPIMLELSTVISRCKLDVRTR</sequence>
<dbReference type="EMBL" id="CASHTH010001089">
    <property type="protein sequence ID" value="CAI8011220.1"/>
    <property type="molecule type" value="Genomic_DNA"/>
</dbReference>
<feature type="domain" description="Mon2/Sec7/BIG1-like HDS" evidence="1">
    <location>
        <begin position="27"/>
        <end position="79"/>
    </location>
</feature>
<keyword evidence="3" id="KW-1185">Reference proteome</keyword>
<dbReference type="PANTHER" id="PTHR10663">
    <property type="entry name" value="GUANYL-NUCLEOTIDE EXCHANGE FACTOR"/>
    <property type="match status" value="1"/>
</dbReference>
<dbReference type="PANTHER" id="PTHR10663:SF375">
    <property type="entry name" value="LD29171P"/>
    <property type="match status" value="1"/>
</dbReference>
<reference evidence="2" key="1">
    <citation type="submission" date="2023-03" db="EMBL/GenBank/DDBJ databases">
        <authorList>
            <person name="Steffen K."/>
            <person name="Cardenas P."/>
        </authorList>
    </citation>
    <scope>NUCLEOTIDE SEQUENCE</scope>
</reference>
<protein>
    <submittedName>
        <fullName evidence="2">Brefeldin A-inhibited guanine nucleotide-exchange protein 1</fullName>
    </submittedName>
</protein>
<dbReference type="Pfam" id="PF09324">
    <property type="entry name" value="Sec7-like_HDS"/>
    <property type="match status" value="1"/>
</dbReference>
<dbReference type="AlphaFoldDB" id="A0AA35RGU2"/>
<evidence type="ECO:0000259" key="1">
    <source>
        <dbReference type="Pfam" id="PF09324"/>
    </source>
</evidence>
<comment type="caution">
    <text evidence="2">The sequence shown here is derived from an EMBL/GenBank/DDBJ whole genome shotgun (WGS) entry which is preliminary data.</text>
</comment>
<dbReference type="InterPro" id="IPR015403">
    <property type="entry name" value="Mon2/Sec7/BIG1-like_HDS"/>
</dbReference>
<proteinExistence type="predicted"/>
<evidence type="ECO:0000313" key="3">
    <source>
        <dbReference type="Proteomes" id="UP001174909"/>
    </source>
</evidence>
<gene>
    <name evidence="2" type="ORF">GBAR_LOCUS7282</name>
</gene>
<organism evidence="2 3">
    <name type="scientific">Geodia barretti</name>
    <name type="common">Barrett's horny sponge</name>
    <dbReference type="NCBI Taxonomy" id="519541"/>
    <lineage>
        <taxon>Eukaryota</taxon>
        <taxon>Metazoa</taxon>
        <taxon>Porifera</taxon>
        <taxon>Demospongiae</taxon>
        <taxon>Heteroscleromorpha</taxon>
        <taxon>Tetractinellida</taxon>
        <taxon>Astrophorina</taxon>
        <taxon>Geodiidae</taxon>
        <taxon>Geodia</taxon>
    </lineage>
</organism>